<dbReference type="PANTHER" id="PTHR35936:SF17">
    <property type="entry name" value="ARGININE-BINDING EXTRACELLULAR PROTEIN ARTP"/>
    <property type="match status" value="1"/>
</dbReference>
<gene>
    <name evidence="4" type="ORF">DY262_20325</name>
</gene>
<dbReference type="EMBL" id="QVLS01000017">
    <property type="protein sequence ID" value="RFP76126.1"/>
    <property type="molecule type" value="Genomic_DNA"/>
</dbReference>
<sequence>MNIHRRHASALVAALGLALALPASADVLANINSRKKLRVATDMGIPPFGMLDGSLQPTGSDVEVARALAADWGVEVEFINTTGPTRIPNVNTDKADVVISSLSVTEERAKVVDFTKPYSFIRTTVIAPVADKSVRDWGDLKGKSIAVVRSTMQDVELTARASALGINVVRFDDDATVITAALSGQATYVGLGDPQMKAINQRAGAKPFEAKLVIKQFPIAMGVKKGEPALLAKLNEWIAVNAKSGKLNALYRKHHGVDVPAELLQP</sequence>
<dbReference type="Proteomes" id="UP000261931">
    <property type="component" value="Unassembled WGS sequence"/>
</dbReference>
<feature type="domain" description="Solute-binding protein family 3/N-terminal" evidence="3">
    <location>
        <begin position="36"/>
        <end position="258"/>
    </location>
</feature>
<feature type="chain" id="PRO_5016720606" evidence="2">
    <location>
        <begin position="26"/>
        <end position="266"/>
    </location>
</feature>
<keyword evidence="1 2" id="KW-0732">Signal</keyword>
<organism evidence="4 5">
    <name type="scientific">Hydrogenophaga borbori</name>
    <dbReference type="NCBI Taxonomy" id="2294117"/>
    <lineage>
        <taxon>Bacteria</taxon>
        <taxon>Pseudomonadati</taxon>
        <taxon>Pseudomonadota</taxon>
        <taxon>Betaproteobacteria</taxon>
        <taxon>Burkholderiales</taxon>
        <taxon>Comamonadaceae</taxon>
        <taxon>Hydrogenophaga</taxon>
    </lineage>
</organism>
<dbReference type="SUPFAM" id="SSF53850">
    <property type="entry name" value="Periplasmic binding protein-like II"/>
    <property type="match status" value="1"/>
</dbReference>
<evidence type="ECO:0000313" key="5">
    <source>
        <dbReference type="Proteomes" id="UP000261931"/>
    </source>
</evidence>
<protein>
    <submittedName>
        <fullName evidence="4">Amino acid ABC transporter</fullName>
    </submittedName>
</protein>
<evidence type="ECO:0000313" key="4">
    <source>
        <dbReference type="EMBL" id="RFP76126.1"/>
    </source>
</evidence>
<dbReference type="RefSeq" id="WP_116960893.1">
    <property type="nucleotide sequence ID" value="NZ_QVLS01000017.1"/>
</dbReference>
<dbReference type="Pfam" id="PF00497">
    <property type="entry name" value="SBP_bac_3"/>
    <property type="match status" value="1"/>
</dbReference>
<evidence type="ECO:0000256" key="1">
    <source>
        <dbReference type="ARBA" id="ARBA00022729"/>
    </source>
</evidence>
<dbReference type="PANTHER" id="PTHR35936">
    <property type="entry name" value="MEMBRANE-BOUND LYTIC MUREIN TRANSGLYCOSYLASE F"/>
    <property type="match status" value="1"/>
</dbReference>
<proteinExistence type="predicted"/>
<keyword evidence="5" id="KW-1185">Reference proteome</keyword>
<evidence type="ECO:0000259" key="3">
    <source>
        <dbReference type="SMART" id="SM00062"/>
    </source>
</evidence>
<dbReference type="InterPro" id="IPR001638">
    <property type="entry name" value="Solute-binding_3/MltF_N"/>
</dbReference>
<comment type="caution">
    <text evidence="4">The sequence shown here is derived from an EMBL/GenBank/DDBJ whole genome shotgun (WGS) entry which is preliminary data.</text>
</comment>
<accession>A0A372EE74</accession>
<dbReference type="AlphaFoldDB" id="A0A372EE74"/>
<evidence type="ECO:0000256" key="2">
    <source>
        <dbReference type="SAM" id="SignalP"/>
    </source>
</evidence>
<dbReference type="SMART" id="SM00062">
    <property type="entry name" value="PBPb"/>
    <property type="match status" value="1"/>
</dbReference>
<reference evidence="4 5" key="1">
    <citation type="submission" date="2018-08" db="EMBL/GenBank/DDBJ databases">
        <title>Hydrogenophaga sp. LA-38 isolated from sludge.</title>
        <authorList>
            <person name="Im W.-T."/>
        </authorList>
    </citation>
    <scope>NUCLEOTIDE SEQUENCE [LARGE SCALE GENOMIC DNA]</scope>
    <source>
        <strain evidence="4 5">LA-38</strain>
    </source>
</reference>
<feature type="signal peptide" evidence="2">
    <location>
        <begin position="1"/>
        <end position="25"/>
    </location>
</feature>
<dbReference type="Gene3D" id="3.40.190.10">
    <property type="entry name" value="Periplasmic binding protein-like II"/>
    <property type="match status" value="2"/>
</dbReference>
<name>A0A372EE74_9BURK</name>